<feature type="domain" description="Chorismate-utilising enzyme C-terminal" evidence="3">
    <location>
        <begin position="195"/>
        <end position="447"/>
    </location>
</feature>
<dbReference type="RefSeq" id="WP_380695187.1">
    <property type="nucleotide sequence ID" value="NZ_JBHRYR010000003.1"/>
</dbReference>
<dbReference type="Gene3D" id="3.60.120.10">
    <property type="entry name" value="Anthranilate synthase"/>
    <property type="match status" value="1"/>
</dbReference>
<comment type="caution">
    <text evidence="5">The sequence shown here is derived from an EMBL/GenBank/DDBJ whole genome shotgun (WGS) entry which is preliminary data.</text>
</comment>
<name>A0ABV7ZWW5_9GAMM</name>
<dbReference type="PANTHER" id="PTHR11236:SF50">
    <property type="entry name" value="AMINODEOXYCHORISMATE SYNTHASE COMPONENT 1"/>
    <property type="match status" value="1"/>
</dbReference>
<dbReference type="Pfam" id="PF00425">
    <property type="entry name" value="Chorismate_bind"/>
    <property type="match status" value="1"/>
</dbReference>
<evidence type="ECO:0000313" key="6">
    <source>
        <dbReference type="Proteomes" id="UP001595617"/>
    </source>
</evidence>
<organism evidence="5 6">
    <name type="scientific">Saccharospirillum mangrovi</name>
    <dbReference type="NCBI Taxonomy" id="2161747"/>
    <lineage>
        <taxon>Bacteria</taxon>
        <taxon>Pseudomonadati</taxon>
        <taxon>Pseudomonadota</taxon>
        <taxon>Gammaproteobacteria</taxon>
        <taxon>Oceanospirillales</taxon>
        <taxon>Saccharospirillaceae</taxon>
        <taxon>Saccharospirillum</taxon>
    </lineage>
</organism>
<dbReference type="InterPro" id="IPR005801">
    <property type="entry name" value="ADC_synthase"/>
</dbReference>
<protein>
    <recommendedName>
        <fullName evidence="1">aminodeoxychorismate synthase</fullName>
        <ecNumber evidence="1">2.6.1.85</ecNumber>
    </recommendedName>
</protein>
<dbReference type="Pfam" id="PF04715">
    <property type="entry name" value="Anth_synt_I_N"/>
    <property type="match status" value="1"/>
</dbReference>
<keyword evidence="2 5" id="KW-0808">Transferase</keyword>
<dbReference type="InterPro" id="IPR019999">
    <property type="entry name" value="Anth_synth_I-like"/>
</dbReference>
<dbReference type="GO" id="GO:0046820">
    <property type="term" value="F:4-amino-4-deoxychorismate synthase activity"/>
    <property type="evidence" value="ECO:0007669"/>
    <property type="project" value="UniProtKB-EC"/>
</dbReference>
<dbReference type="PRINTS" id="PR00095">
    <property type="entry name" value="ANTSNTHASEI"/>
</dbReference>
<dbReference type="Proteomes" id="UP001595617">
    <property type="component" value="Unassembled WGS sequence"/>
</dbReference>
<proteinExistence type="predicted"/>
<dbReference type="PANTHER" id="PTHR11236">
    <property type="entry name" value="AMINOBENZOATE/ANTHRANILATE SYNTHASE"/>
    <property type="match status" value="1"/>
</dbReference>
<dbReference type="SUPFAM" id="SSF56322">
    <property type="entry name" value="ADC synthase"/>
    <property type="match status" value="1"/>
</dbReference>
<accession>A0ABV7ZWW5</accession>
<evidence type="ECO:0000313" key="5">
    <source>
        <dbReference type="EMBL" id="MFC3852714.1"/>
    </source>
</evidence>
<feature type="domain" description="Anthranilate synthase component I N-terminal" evidence="4">
    <location>
        <begin position="9"/>
        <end position="160"/>
    </location>
</feature>
<evidence type="ECO:0000256" key="1">
    <source>
        <dbReference type="ARBA" id="ARBA00013139"/>
    </source>
</evidence>
<dbReference type="EC" id="2.6.1.85" evidence="1"/>
<sequence length="460" mass="50522">MVDTPFDPLNPVHWLAGLQHLPFTVALDSCQPGAPFGRFSVVAALPARYFVAHHAQALEEWVRQPDGTYHCTRTHRGSVAATLANLQSQVEPTDESLFDKSGFCGGLIGFLSYELGQLMQGVSIADPRRQTIAEVFDSPLAWVGDFDHAVVLDHETQQTYFLGMAQQWQPQPLTVPLALLAKPGHRTMNTSLSASQYQARMARLKDYIAAGDCYQVNLTRQFDAPWPHAALTTYAHLRAATPMPFAAYVDLGDTQLLSLSPERFLHIAQGVMETKPIKGTRPRSADPKIDQALRDALLHSTKDRAENVMIVDLLRNDIGRSAVPGSVQVPKLFDLESFANVHQLVSTVTAQLQPEQSPLGALLQAFPGGSITGAPKRRAMEIIAELEPHRRGPYCGSIFYQSANGTLDSNIMIRTLGLQNGHLWAWAGGGIVWDSDATAEFEETHDKIRHLVEALGLTLP</sequence>
<dbReference type="NCBIfam" id="TIGR00553">
    <property type="entry name" value="pabB"/>
    <property type="match status" value="1"/>
</dbReference>
<evidence type="ECO:0000259" key="3">
    <source>
        <dbReference type="Pfam" id="PF00425"/>
    </source>
</evidence>
<dbReference type="InterPro" id="IPR005802">
    <property type="entry name" value="ADC_synth_comp_1"/>
</dbReference>
<dbReference type="InterPro" id="IPR015890">
    <property type="entry name" value="Chorismate_C"/>
</dbReference>
<evidence type="ECO:0000259" key="4">
    <source>
        <dbReference type="Pfam" id="PF04715"/>
    </source>
</evidence>
<gene>
    <name evidence="5" type="primary">pabB</name>
    <name evidence="5" type="ORF">ACFOOG_07710</name>
</gene>
<keyword evidence="5" id="KW-0032">Aminotransferase</keyword>
<dbReference type="EMBL" id="JBHRYR010000003">
    <property type="protein sequence ID" value="MFC3852714.1"/>
    <property type="molecule type" value="Genomic_DNA"/>
</dbReference>
<dbReference type="InterPro" id="IPR006805">
    <property type="entry name" value="Anth_synth_I_N"/>
</dbReference>
<evidence type="ECO:0000256" key="2">
    <source>
        <dbReference type="ARBA" id="ARBA00022679"/>
    </source>
</evidence>
<reference evidence="6" key="1">
    <citation type="journal article" date="2019" name="Int. J. Syst. Evol. Microbiol.">
        <title>The Global Catalogue of Microorganisms (GCM) 10K type strain sequencing project: providing services to taxonomists for standard genome sequencing and annotation.</title>
        <authorList>
            <consortium name="The Broad Institute Genomics Platform"/>
            <consortium name="The Broad Institute Genome Sequencing Center for Infectious Disease"/>
            <person name="Wu L."/>
            <person name="Ma J."/>
        </authorList>
    </citation>
    <scope>NUCLEOTIDE SEQUENCE [LARGE SCALE GENOMIC DNA]</scope>
    <source>
        <strain evidence="6">IBRC 10765</strain>
    </source>
</reference>
<keyword evidence="6" id="KW-1185">Reference proteome</keyword>